<accession>A0A9D4FI08</accession>
<feature type="region of interest" description="Disordered" evidence="1">
    <location>
        <begin position="1"/>
        <end position="25"/>
    </location>
</feature>
<keyword evidence="2" id="KW-1133">Transmembrane helix</keyword>
<comment type="caution">
    <text evidence="3">The sequence shown here is derived from an EMBL/GenBank/DDBJ whole genome shotgun (WGS) entry which is preliminary data.</text>
</comment>
<keyword evidence="4" id="KW-1185">Reference proteome</keyword>
<feature type="transmembrane region" description="Helical" evidence="2">
    <location>
        <begin position="54"/>
        <end position="74"/>
    </location>
</feature>
<sequence length="83" mass="9340">MGSLHRRKRYGDSGGGSVEDGRGGPWAEIQARISRRWSYEDKQRSARGAGRRSSLIFSTPFACVFVRVYLQVIAESSRLPSMF</sequence>
<organism evidence="3 4">
    <name type="scientific">Dreissena polymorpha</name>
    <name type="common">Zebra mussel</name>
    <name type="synonym">Mytilus polymorpha</name>
    <dbReference type="NCBI Taxonomy" id="45954"/>
    <lineage>
        <taxon>Eukaryota</taxon>
        <taxon>Metazoa</taxon>
        <taxon>Spiralia</taxon>
        <taxon>Lophotrochozoa</taxon>
        <taxon>Mollusca</taxon>
        <taxon>Bivalvia</taxon>
        <taxon>Autobranchia</taxon>
        <taxon>Heteroconchia</taxon>
        <taxon>Euheterodonta</taxon>
        <taxon>Imparidentia</taxon>
        <taxon>Neoheterodontei</taxon>
        <taxon>Myida</taxon>
        <taxon>Dreissenoidea</taxon>
        <taxon>Dreissenidae</taxon>
        <taxon>Dreissena</taxon>
    </lineage>
</organism>
<evidence type="ECO:0000256" key="1">
    <source>
        <dbReference type="SAM" id="MobiDB-lite"/>
    </source>
</evidence>
<dbReference type="EMBL" id="JAIWYP010000007">
    <property type="protein sequence ID" value="KAH3799494.1"/>
    <property type="molecule type" value="Genomic_DNA"/>
</dbReference>
<gene>
    <name evidence="3" type="ORF">DPMN_153104</name>
</gene>
<name>A0A9D4FI08_DREPO</name>
<proteinExistence type="predicted"/>
<evidence type="ECO:0000256" key="2">
    <source>
        <dbReference type="SAM" id="Phobius"/>
    </source>
</evidence>
<reference evidence="3" key="1">
    <citation type="journal article" date="2019" name="bioRxiv">
        <title>The Genome of the Zebra Mussel, Dreissena polymorpha: A Resource for Invasive Species Research.</title>
        <authorList>
            <person name="McCartney M.A."/>
            <person name="Auch B."/>
            <person name="Kono T."/>
            <person name="Mallez S."/>
            <person name="Zhang Y."/>
            <person name="Obille A."/>
            <person name="Becker A."/>
            <person name="Abrahante J.E."/>
            <person name="Garbe J."/>
            <person name="Badalamenti J.P."/>
            <person name="Herman A."/>
            <person name="Mangelson H."/>
            <person name="Liachko I."/>
            <person name="Sullivan S."/>
            <person name="Sone E.D."/>
            <person name="Koren S."/>
            <person name="Silverstein K.A.T."/>
            <person name="Beckman K.B."/>
            <person name="Gohl D.M."/>
        </authorList>
    </citation>
    <scope>NUCLEOTIDE SEQUENCE</scope>
    <source>
        <strain evidence="3">Duluth1</strain>
        <tissue evidence="3">Whole animal</tissue>
    </source>
</reference>
<protein>
    <submittedName>
        <fullName evidence="3">Uncharacterized protein</fullName>
    </submittedName>
</protein>
<dbReference type="AlphaFoldDB" id="A0A9D4FI08"/>
<keyword evidence="2" id="KW-0472">Membrane</keyword>
<evidence type="ECO:0000313" key="3">
    <source>
        <dbReference type="EMBL" id="KAH3799494.1"/>
    </source>
</evidence>
<keyword evidence="2" id="KW-0812">Transmembrane</keyword>
<reference evidence="3" key="2">
    <citation type="submission" date="2020-11" db="EMBL/GenBank/DDBJ databases">
        <authorList>
            <person name="McCartney M.A."/>
            <person name="Auch B."/>
            <person name="Kono T."/>
            <person name="Mallez S."/>
            <person name="Becker A."/>
            <person name="Gohl D.M."/>
            <person name="Silverstein K.A.T."/>
            <person name="Koren S."/>
            <person name="Bechman K.B."/>
            <person name="Herman A."/>
            <person name="Abrahante J.E."/>
            <person name="Garbe J."/>
        </authorList>
    </citation>
    <scope>NUCLEOTIDE SEQUENCE</scope>
    <source>
        <strain evidence="3">Duluth1</strain>
        <tissue evidence="3">Whole animal</tissue>
    </source>
</reference>
<dbReference type="Proteomes" id="UP000828390">
    <property type="component" value="Unassembled WGS sequence"/>
</dbReference>
<evidence type="ECO:0000313" key="4">
    <source>
        <dbReference type="Proteomes" id="UP000828390"/>
    </source>
</evidence>